<dbReference type="PANTHER" id="PTHR32134">
    <property type="entry name" value="FNIP REPEAT-CONTAINING PROTEIN"/>
    <property type="match status" value="1"/>
</dbReference>
<dbReference type="OrthoDB" id="22524at2759"/>
<evidence type="ECO:0000313" key="3">
    <source>
        <dbReference type="Proteomes" id="UP000695562"/>
    </source>
</evidence>
<dbReference type="InterPro" id="IPR008615">
    <property type="entry name" value="FNIP"/>
</dbReference>
<keyword evidence="3" id="KW-1185">Reference proteome</keyword>
<dbReference type="AlphaFoldDB" id="A0A8J4PLL3"/>
<dbReference type="Proteomes" id="UP000695562">
    <property type="component" value="Unassembled WGS sequence"/>
</dbReference>
<accession>A0A8J4PLL3</accession>
<dbReference type="EMBL" id="AJWJ01000740">
    <property type="protein sequence ID" value="KAF2069125.1"/>
    <property type="molecule type" value="Genomic_DNA"/>
</dbReference>
<reference evidence="2" key="1">
    <citation type="submission" date="2020-01" db="EMBL/GenBank/DDBJ databases">
        <title>Development of genomics and gene disruption for Polysphondylium violaceum indicates a role for the polyketide synthase stlB in stalk morphogenesis.</title>
        <authorList>
            <person name="Narita B."/>
            <person name="Kawabe Y."/>
            <person name="Kin K."/>
            <person name="Saito T."/>
            <person name="Gibbs R."/>
            <person name="Kuspa A."/>
            <person name="Muzny D."/>
            <person name="Queller D."/>
            <person name="Richards S."/>
            <person name="Strassman J."/>
            <person name="Sucgang R."/>
            <person name="Worley K."/>
            <person name="Schaap P."/>
        </authorList>
    </citation>
    <scope>NUCLEOTIDE SEQUENCE</scope>
    <source>
        <strain evidence="2">QSvi11</strain>
    </source>
</reference>
<organism evidence="2 3">
    <name type="scientific">Polysphondylium violaceum</name>
    <dbReference type="NCBI Taxonomy" id="133409"/>
    <lineage>
        <taxon>Eukaryota</taxon>
        <taxon>Amoebozoa</taxon>
        <taxon>Evosea</taxon>
        <taxon>Eumycetozoa</taxon>
        <taxon>Dictyostelia</taxon>
        <taxon>Dictyosteliales</taxon>
        <taxon>Dictyosteliaceae</taxon>
        <taxon>Polysphondylium</taxon>
    </lineage>
</organism>
<sequence>MQSDTDTNVSIDTLLDPHQPLSTLDEKGAVFKSLFQITNSHHVVVNNNTSIFDRMEQWSIDDEFDKYYSVGVVVYDKHASLFLSFLRNYIKEKERERKSATTNRNSTHTCNGYFKDFHLVLAFGDDYTYDQHGRHIVEIVRLLKSNIISIKERIYEKQGTKDEADKNDHLFELIRQEMEPTTNIRMLEEIKIEDEWDGLYDTLYDYSPSKYRVHRPEDLPVPHDKDFVYWENIELEGAIPDGVHQLELYSTRVAMDDVPQSVRCLVLNSYDNCLSNIRLPPKLKFLYLNHFFQFIYRNIDIPETVTHLKIDIDQKDIYYCWLRYKGTLPRHVTHLNVSIKRSHGIVLSNHQKVSFLIPTSVQYLDIEMQHILNYQIVDETEYYKDPLTRDSFKCIDSLKSIKLAYDFNILSNSFPGNLQILNLNGYTRAFDTNVLPASLTSYTCSRFDQIPNHIKLNYLEYMIDDEFKLIFKSNDRSITRNKIPGTFDPDTGAFDPQPTIPIDEFHCTNDDLSVEMPNAVIRKVVVADNPTLRLPDSTQVYESLFDLPPNYPASLHTIIIKTATDLDVDSIPPTVKQLHCYLTPNMMSSISKPMNLLLIDKYKSLNSEPKQYNGSVGGNQEFFFQIWRSPYLNLKIYEMNLVKRVDFKITRTKDDDKVFNFKNDKDRPLPNQSFRFREGLSIIPHGVSYYSIPNAVDESKDYLFDSLPSSLTKLKMDVAAFKRVKLPPTIKHLSLISFQDGDILKLNDQIPSSVEVLKLKFDYLPFEVFGNKMVTFKQLVLSNILLSTGNIESRTIKDLNARNLFGKNEFIKIYCKPGDPISPSTTVLVWALDQVIPVGLVPFGVKRIVFDKEFNQTILENSIPLSVTDIYFGFQFNQCFSHVFLPASLKILRLSGPYDHPIHPNSLPPHLAHFTIKLNQDHSYVYYQSLIHLPKSVRYTQVNGFKLKQDYDNKSTLFKVKSIYANPEKEDLNLVAQINEEIGRYQDKETGNNPATSDLSYLELHLTTYHNSPILPGSLNHLNIKSFVIPDDYSLLFNNNEDDDEDDDQELHFNQALLAGSIPSTVTRLEITNSEFTQQTLSMPSSITQLVVPSSGANNYTYHHGLKSIEFQKNEYSDDHPVPLKPFIDILNLSLPNTVEEIIFRHGAKNLNHLPSSVTKLGFASCTKAMLDGIPPTVTQLEIDTIFDDEDDGTLLSHVPSSITKLKYDNFEGNIEELPATVKSLHLQYSSFTGKIPPSLEYLEITELQKSFFELK</sequence>
<protein>
    <recommendedName>
        <fullName evidence="4">FNIP repeat-containing protein</fullName>
    </recommendedName>
</protein>
<comment type="caution">
    <text evidence="2">The sequence shown here is derived from an EMBL/GenBank/DDBJ whole genome shotgun (WGS) entry which is preliminary data.</text>
</comment>
<keyword evidence="1" id="KW-0677">Repeat</keyword>
<dbReference type="InterPro" id="IPR051251">
    <property type="entry name" value="STK_FNIP-Repeat"/>
</dbReference>
<gene>
    <name evidence="2" type="ORF">CYY_009557</name>
</gene>
<name>A0A8J4PLL3_9MYCE</name>
<proteinExistence type="predicted"/>
<evidence type="ECO:0000256" key="1">
    <source>
        <dbReference type="ARBA" id="ARBA00022737"/>
    </source>
</evidence>
<dbReference type="Pfam" id="PF05725">
    <property type="entry name" value="FNIP"/>
    <property type="match status" value="3"/>
</dbReference>
<evidence type="ECO:0000313" key="2">
    <source>
        <dbReference type="EMBL" id="KAF2069125.1"/>
    </source>
</evidence>
<dbReference type="PANTHER" id="PTHR32134:SF173">
    <property type="entry name" value="FNIP REPEAT-CONTAINING PROTEIN-RELATED"/>
    <property type="match status" value="1"/>
</dbReference>
<evidence type="ECO:0008006" key="4">
    <source>
        <dbReference type="Google" id="ProtNLM"/>
    </source>
</evidence>